<dbReference type="GO" id="GO:0090063">
    <property type="term" value="P:positive regulation of microtubule nucleation"/>
    <property type="evidence" value="ECO:0007669"/>
    <property type="project" value="TreeGrafter"/>
</dbReference>
<dbReference type="PaxDb" id="8022-A0A060YL54"/>
<feature type="coiled-coil region" evidence="1">
    <location>
        <begin position="363"/>
        <end position="393"/>
    </location>
</feature>
<dbReference type="GO" id="GO:0005794">
    <property type="term" value="C:Golgi apparatus"/>
    <property type="evidence" value="ECO:0007669"/>
    <property type="project" value="TreeGrafter"/>
</dbReference>
<dbReference type="EMBL" id="FR909912">
    <property type="protein sequence ID" value="CDQ89870.1"/>
    <property type="molecule type" value="Genomic_DNA"/>
</dbReference>
<protein>
    <recommendedName>
        <fullName evidence="4">Myomegalin-like</fullName>
    </recommendedName>
</protein>
<dbReference type="GO" id="GO:1903358">
    <property type="term" value="P:regulation of Golgi organization"/>
    <property type="evidence" value="ECO:0007669"/>
    <property type="project" value="TreeGrafter"/>
</dbReference>
<reference evidence="2" key="2">
    <citation type="submission" date="2014-03" db="EMBL/GenBank/DDBJ databases">
        <authorList>
            <person name="Genoscope - CEA"/>
        </authorList>
    </citation>
    <scope>NUCLEOTIDE SEQUENCE</scope>
</reference>
<organism evidence="2 3">
    <name type="scientific">Oncorhynchus mykiss</name>
    <name type="common">Rainbow trout</name>
    <name type="synonym">Salmo gairdneri</name>
    <dbReference type="NCBI Taxonomy" id="8022"/>
    <lineage>
        <taxon>Eukaryota</taxon>
        <taxon>Metazoa</taxon>
        <taxon>Chordata</taxon>
        <taxon>Craniata</taxon>
        <taxon>Vertebrata</taxon>
        <taxon>Euteleostomi</taxon>
        <taxon>Actinopterygii</taxon>
        <taxon>Neopterygii</taxon>
        <taxon>Teleostei</taxon>
        <taxon>Protacanthopterygii</taxon>
        <taxon>Salmoniformes</taxon>
        <taxon>Salmonidae</taxon>
        <taxon>Salmoninae</taxon>
        <taxon>Oncorhynchus</taxon>
    </lineage>
</organism>
<dbReference type="GO" id="GO:0005813">
    <property type="term" value="C:centrosome"/>
    <property type="evidence" value="ECO:0007669"/>
    <property type="project" value="TreeGrafter"/>
</dbReference>
<reference evidence="2" key="1">
    <citation type="journal article" date="2014" name="Nat. Commun.">
        <title>The rainbow trout genome provides novel insights into evolution after whole-genome duplication in vertebrates.</title>
        <authorList>
            <person name="Berthelot C."/>
            <person name="Brunet F."/>
            <person name="Chalopin D."/>
            <person name="Juanchich A."/>
            <person name="Bernard M."/>
            <person name="Noel B."/>
            <person name="Bento P."/>
            <person name="Da Silva C."/>
            <person name="Labadie K."/>
            <person name="Alberti A."/>
            <person name="Aury J.M."/>
            <person name="Louis A."/>
            <person name="Dehais P."/>
            <person name="Bardou P."/>
            <person name="Montfort J."/>
            <person name="Klopp C."/>
            <person name="Cabau C."/>
            <person name="Gaspin C."/>
            <person name="Thorgaard G.H."/>
            <person name="Boussaha M."/>
            <person name="Quillet E."/>
            <person name="Guyomard R."/>
            <person name="Galiana D."/>
            <person name="Bobe J."/>
            <person name="Volff J.N."/>
            <person name="Genet C."/>
            <person name="Wincker P."/>
            <person name="Jaillon O."/>
            <person name="Roest Crollius H."/>
            <person name="Guiguen Y."/>
        </authorList>
    </citation>
    <scope>NUCLEOTIDE SEQUENCE [LARGE SCALE GENOMIC DNA]</scope>
</reference>
<evidence type="ECO:0000256" key="1">
    <source>
        <dbReference type="SAM" id="Coils"/>
    </source>
</evidence>
<dbReference type="PANTHER" id="PTHR46501">
    <property type="entry name" value="MYOMEGALIN"/>
    <property type="match status" value="1"/>
</dbReference>
<name>A0A060YL54_ONCMY</name>
<sequence length="431" mass="48396">MLPIERHLLQEKSMLQHEVSLLQQQLCESKELLHSLQSELQVYHRVCVNAKGNPEFLCEGQYGRVPALPLPGELGELLGEVRSLRAQLQSSVQENSVLKQLELHKHLEQKLGGGPPRTPSLSALTDSPQRDSLYRRQLLHDPAPSPPVRDIGLFNCGSPYHVPYTDLVETPLTANVLTALHPVPSLYDVFTYLIHTSEGVYTNLDPHSELQGDAPDGSFSNRNGRHAIGHVDDYSALQQQVLEGRSLVQRMETALQACLSQSMLVDSQDQVLLDYGCVRTLLSNTKTLRQILEEAVSLLKMFWRAALPSTDRSTHNLNKEQCMKEEILSLRGRISEQEEVLQGTVQRLRSTSRTKESMEHFIVNQLSRTRDVLKKARTNLEKNEQRISSLSSSSSSPYAGKGFGTLWLSCCVTSLLYHPIKQQNNNHQGLS</sequence>
<dbReference type="GO" id="GO:0060090">
    <property type="term" value="F:molecular adaptor activity"/>
    <property type="evidence" value="ECO:0007669"/>
    <property type="project" value="TreeGrafter"/>
</dbReference>
<accession>A0A060YL54</accession>
<dbReference type="InterPro" id="IPR052593">
    <property type="entry name" value="MT-associated_AKAP9-binding"/>
</dbReference>
<keyword evidence="1" id="KW-0175">Coiled coil</keyword>
<proteinExistence type="predicted"/>
<evidence type="ECO:0000313" key="3">
    <source>
        <dbReference type="Proteomes" id="UP000193380"/>
    </source>
</evidence>
<dbReference type="GO" id="GO:0007098">
    <property type="term" value="P:centrosome cycle"/>
    <property type="evidence" value="ECO:0007669"/>
    <property type="project" value="TreeGrafter"/>
</dbReference>
<dbReference type="PANTHER" id="PTHR46501:SF2">
    <property type="entry name" value="MYOMEGALIN"/>
    <property type="match status" value="1"/>
</dbReference>
<evidence type="ECO:0000313" key="2">
    <source>
        <dbReference type="EMBL" id="CDQ89870.1"/>
    </source>
</evidence>
<dbReference type="Proteomes" id="UP000193380">
    <property type="component" value="Unassembled WGS sequence"/>
</dbReference>
<gene>
    <name evidence="2" type="ORF">GSONMT00057658001</name>
</gene>
<evidence type="ECO:0008006" key="4">
    <source>
        <dbReference type="Google" id="ProtNLM"/>
    </source>
</evidence>
<dbReference type="STRING" id="8022.A0A060YL54"/>
<dbReference type="AlphaFoldDB" id="A0A060YL54"/>